<dbReference type="Proteomes" id="UP000078431">
    <property type="component" value="Unassembled WGS sequence"/>
</dbReference>
<organism evidence="1 2">
    <name type="scientific">Obesumbacterium proteus ATCC 12841</name>
    <dbReference type="NCBI Taxonomy" id="1354268"/>
    <lineage>
        <taxon>Bacteria</taxon>
        <taxon>Pseudomonadati</taxon>
        <taxon>Pseudomonadota</taxon>
        <taxon>Gammaproteobacteria</taxon>
        <taxon>Enterobacterales</taxon>
        <taxon>Hafniaceae</taxon>
        <taxon>Obesumbacterium</taxon>
    </lineage>
</organism>
<comment type="caution">
    <text evidence="1">The sequence shown here is derived from an EMBL/GenBank/DDBJ whole genome shotgun (WGS) entry which is preliminary data.</text>
</comment>
<dbReference type="RefSeq" id="WP_156088387.1">
    <property type="nucleotide sequence ID" value="NZ_LXEX01000117.1"/>
</dbReference>
<protein>
    <submittedName>
        <fullName evidence="1">Uncharacterized protein</fullName>
    </submittedName>
</protein>
<proteinExistence type="predicted"/>
<dbReference type="EMBL" id="LXEX01000117">
    <property type="protein sequence ID" value="OAT56469.1"/>
    <property type="molecule type" value="Genomic_DNA"/>
</dbReference>
<gene>
    <name evidence="1" type="ORF">M993_04843</name>
</gene>
<evidence type="ECO:0000313" key="1">
    <source>
        <dbReference type="EMBL" id="OAT56469.1"/>
    </source>
</evidence>
<name>A0AA91IMA4_9GAMM</name>
<accession>A0AA91IMA4</accession>
<reference evidence="1 2" key="1">
    <citation type="submission" date="2016-04" db="EMBL/GenBank/DDBJ databases">
        <title>ATOL: Assembling a taxonomically balanced genome-scale reconstruction of the evolutionary history of the Enterobacteriaceae.</title>
        <authorList>
            <person name="Plunkett G.III."/>
            <person name="Neeno-Eckwall E.C."/>
            <person name="Glasner J.D."/>
            <person name="Perna N.T."/>
        </authorList>
    </citation>
    <scope>NUCLEOTIDE SEQUENCE [LARGE SCALE GENOMIC DNA]</scope>
    <source>
        <strain evidence="1 2">ATCC 12841</strain>
    </source>
</reference>
<evidence type="ECO:0000313" key="2">
    <source>
        <dbReference type="Proteomes" id="UP000078431"/>
    </source>
</evidence>
<dbReference type="AlphaFoldDB" id="A0AA91IMA4"/>
<sequence>MEFKELPEYAQVIALEALKDLIVQGPVHEKEPAEKLAHAVQVAFVKIFTN</sequence>
<keyword evidence="2" id="KW-1185">Reference proteome</keyword>